<dbReference type="InParanoid" id="A0A414NFK3"/>
<gene>
    <name evidence="1" type="ORF">DW682_02575</name>
</gene>
<evidence type="ECO:0000313" key="1">
    <source>
        <dbReference type="EMBL" id="RHF38600.1"/>
    </source>
</evidence>
<comment type="caution">
    <text evidence="1">The sequence shown here is derived from an EMBL/GenBank/DDBJ whole genome shotgun (WGS) entry which is preliminary data.</text>
</comment>
<organism evidence="1 2">
    <name type="scientific">Collinsella intestinalis</name>
    <dbReference type="NCBI Taxonomy" id="147207"/>
    <lineage>
        <taxon>Bacteria</taxon>
        <taxon>Bacillati</taxon>
        <taxon>Actinomycetota</taxon>
        <taxon>Coriobacteriia</taxon>
        <taxon>Coriobacteriales</taxon>
        <taxon>Coriobacteriaceae</taxon>
        <taxon>Collinsella</taxon>
    </lineage>
</organism>
<dbReference type="EMBL" id="QSLJ01000001">
    <property type="protein sequence ID" value="RHF38600.1"/>
    <property type="molecule type" value="Genomic_DNA"/>
</dbReference>
<proteinExistence type="predicted"/>
<sequence>MFSPTDHEFHEWTLADFLQENGELSLDGRLAAIVDHRCSPTLAKRAVLDFCRLEIGFFLQNDPLAAEVMRRVATIDNGRTPSSPGTEGVRGPGIASVCWRLERAWRLIETDEDDCAELHRALRQTTEQLYAPIEQIGESARRSAAGQFPFSWIPRYSTNACAFKHFDSARLNASSLRYSGPRAAVDALFRFATLDADDFYTVCAALLMENGGKAAAMQDAYAAAYNRRCGDAFLFIYECLPELVDTASYDRGARNPAHRAQAIRSLFIRPLAALFECGALDIEEAPRRAPSVLEQRLRDKPRTTSS</sequence>
<reference evidence="1 2" key="1">
    <citation type="submission" date="2018-08" db="EMBL/GenBank/DDBJ databases">
        <title>A genome reference for cultivated species of the human gut microbiota.</title>
        <authorList>
            <person name="Zou Y."/>
            <person name="Xue W."/>
            <person name="Luo G."/>
        </authorList>
    </citation>
    <scope>NUCLEOTIDE SEQUENCE [LARGE SCALE GENOMIC DNA]</scope>
    <source>
        <strain evidence="1 2">AM25-33</strain>
    </source>
</reference>
<dbReference type="Proteomes" id="UP000283983">
    <property type="component" value="Unassembled WGS sequence"/>
</dbReference>
<dbReference type="RefSeq" id="WP_118102854.1">
    <property type="nucleotide sequence ID" value="NZ_CABJEU010000001.1"/>
</dbReference>
<evidence type="ECO:0000313" key="2">
    <source>
        <dbReference type="Proteomes" id="UP000283983"/>
    </source>
</evidence>
<keyword evidence="2" id="KW-1185">Reference proteome</keyword>
<name>A0A414NFK3_9ACTN</name>
<accession>A0A414NFK3</accession>
<dbReference type="AlphaFoldDB" id="A0A414NFK3"/>
<protein>
    <submittedName>
        <fullName evidence="1">Uncharacterized protein</fullName>
    </submittedName>
</protein>